<reference evidence="4" key="1">
    <citation type="submission" date="2016-06" db="UniProtKB">
        <authorList>
            <consortium name="WormBaseParasite"/>
        </authorList>
    </citation>
    <scope>IDENTIFICATION</scope>
</reference>
<dbReference type="EMBL" id="UYRT01078946">
    <property type="protein sequence ID" value="VDN19613.1"/>
    <property type="molecule type" value="Genomic_DNA"/>
</dbReference>
<organism evidence="4">
    <name type="scientific">Gongylonema pulchrum</name>
    <dbReference type="NCBI Taxonomy" id="637853"/>
    <lineage>
        <taxon>Eukaryota</taxon>
        <taxon>Metazoa</taxon>
        <taxon>Ecdysozoa</taxon>
        <taxon>Nematoda</taxon>
        <taxon>Chromadorea</taxon>
        <taxon>Rhabditida</taxon>
        <taxon>Spirurina</taxon>
        <taxon>Spiruromorpha</taxon>
        <taxon>Spiruroidea</taxon>
        <taxon>Gongylonematidae</taxon>
        <taxon>Gongylonema</taxon>
    </lineage>
</organism>
<name>A0A183DTD1_9BILA</name>
<dbReference type="WBParaSite" id="GPUH_0001198601-mRNA-1">
    <property type="protein sequence ID" value="GPUH_0001198601-mRNA-1"/>
    <property type="gene ID" value="GPUH_0001198601"/>
</dbReference>
<sequence length="323" mass="35848">MSCGRVVSIDEVLHTYFGYVEISRKSGESHILLKNYLLQNESSFRVNGSVRGACCTHNYLFLLVPLEQCVYAFRIDSFLVYRLNIDEIERNPGFKPMTNIAVETEKMITPRKEKDQQKGAPELAHLKLQSEKSLEFQSPVEVEDFLLCATSRSCYLVKNTSDGPSMYRIFTENKEANDELHLLQLGFQEPVLQLAAGNDHILILTSKGQVYSMGTGSRGELGHGTLENEQQPCLVEGLNFTKVAQLACGAWHSVALTADGDVYVWGWNNSGQLGGCCAEGEILDIPYPLDYDERILAVAAQRNGTVLKKSDSSVLTLGSTSFC</sequence>
<dbReference type="InterPro" id="IPR052830">
    <property type="entry name" value="RCC1_domain-containing"/>
</dbReference>
<gene>
    <name evidence="2" type="ORF">GPUH_LOCUS11972</name>
</gene>
<dbReference type="PRINTS" id="PR00633">
    <property type="entry name" value="RCCNDNSATION"/>
</dbReference>
<dbReference type="PROSITE" id="PS50012">
    <property type="entry name" value="RCC1_3"/>
    <property type="match status" value="2"/>
</dbReference>
<protein>
    <submittedName>
        <fullName evidence="4">RCC1 domain-containing protein 1</fullName>
    </submittedName>
</protein>
<dbReference type="PANTHER" id="PTHR46849">
    <property type="entry name" value="RCC1 DOMAIN-CONTAINING PROTEIN 1"/>
    <property type="match status" value="1"/>
</dbReference>
<dbReference type="OrthoDB" id="5370059at2759"/>
<evidence type="ECO:0000313" key="3">
    <source>
        <dbReference type="Proteomes" id="UP000271098"/>
    </source>
</evidence>
<dbReference type="Proteomes" id="UP000271098">
    <property type="component" value="Unassembled WGS sequence"/>
</dbReference>
<feature type="repeat" description="RCC1" evidence="1">
    <location>
        <begin position="260"/>
        <end position="311"/>
    </location>
</feature>
<evidence type="ECO:0000313" key="4">
    <source>
        <dbReference type="WBParaSite" id="GPUH_0001198601-mRNA-1"/>
    </source>
</evidence>
<accession>A0A183DTD1</accession>
<dbReference type="Gene3D" id="2.130.10.30">
    <property type="entry name" value="Regulator of chromosome condensation 1/beta-lactamase-inhibitor protein II"/>
    <property type="match status" value="1"/>
</dbReference>
<dbReference type="Pfam" id="PF00415">
    <property type="entry name" value="RCC1"/>
    <property type="match status" value="2"/>
</dbReference>
<proteinExistence type="predicted"/>
<keyword evidence="3" id="KW-1185">Reference proteome</keyword>
<dbReference type="PROSITE" id="PS00626">
    <property type="entry name" value="RCC1_2"/>
    <property type="match status" value="1"/>
</dbReference>
<evidence type="ECO:0000256" key="1">
    <source>
        <dbReference type="PROSITE-ProRule" id="PRU00235"/>
    </source>
</evidence>
<dbReference type="AlphaFoldDB" id="A0A183DTD1"/>
<evidence type="ECO:0000313" key="2">
    <source>
        <dbReference type="EMBL" id="VDN19613.1"/>
    </source>
</evidence>
<dbReference type="SUPFAM" id="SSF50985">
    <property type="entry name" value="RCC1/BLIP-II"/>
    <property type="match status" value="1"/>
</dbReference>
<dbReference type="InterPro" id="IPR000408">
    <property type="entry name" value="Reg_chr_condens"/>
</dbReference>
<reference evidence="2 3" key="2">
    <citation type="submission" date="2018-11" db="EMBL/GenBank/DDBJ databases">
        <authorList>
            <consortium name="Pathogen Informatics"/>
        </authorList>
    </citation>
    <scope>NUCLEOTIDE SEQUENCE [LARGE SCALE GENOMIC DNA]</scope>
</reference>
<dbReference type="InterPro" id="IPR009091">
    <property type="entry name" value="RCC1/BLIP-II"/>
</dbReference>
<dbReference type="PANTHER" id="PTHR46849:SF1">
    <property type="entry name" value="RCC1 DOMAIN-CONTAINING PROTEIN 1"/>
    <property type="match status" value="1"/>
</dbReference>
<feature type="repeat" description="RCC1" evidence="1">
    <location>
        <begin position="208"/>
        <end position="259"/>
    </location>
</feature>